<feature type="region of interest" description="Disordered" evidence="17">
    <location>
        <begin position="199"/>
        <end position="255"/>
    </location>
</feature>
<evidence type="ECO:0000259" key="18">
    <source>
        <dbReference type="Pfam" id="PF04757"/>
    </source>
</evidence>
<dbReference type="GO" id="GO:0016558">
    <property type="term" value="P:protein import into peroxisome matrix"/>
    <property type="evidence" value="ECO:0007669"/>
    <property type="project" value="InterPro"/>
</dbReference>
<dbReference type="EC" id="2.3.2.27" evidence="5"/>
<sequence length="567" mass="62564">MADLWIWEFCASVVFSDHIAGVEFELKFAIRFIRLNANPLVWGGFVITPTIRLACVVAHGHVDLGASVSSQIGCTVVWPILGTLSTFTWPCPLSTRAFHQHTVSPNTQRVLGSPNSLRVEDNADIHHCRATRDDIIWSVGLDGLFEALYGVIGWTSLIALSKSDGGQRVRWFAFTLSSSSSPPSVSSFSNHSATGRCSIVNSSPPLRLERKKKKKASISLRTETEMGSGRNDSPGSGNPGPSGESIPSPPMEPRRFPLAAQPEIMRAAEKDDQYASFVYDACRDAFRHLFGTRVAVAYQNETKLLGQMLYYVLTTGSGQQTLGEEYCDITQVAGPHGLSPTPARRALFIVYQTAVPYIAERISSRIASRGITLADLQSDEFYSNSGSERSQVESSTGVEISLPSESTASVSALSRLKEKLRGMWLRAVHRWPAVLPIAREFLQWVLRANLMFFYFEGFYYHISKRAAGIRYVFIGKPSNQRPRYQILGIFLLIQLCIIAAEGLRRSNLSSITSSIHQTSLGSHQNPTGQGLPLLNEEGNLIPMEADQGSWVGESTSEESSRLRDHKC</sequence>
<comment type="pathway">
    <text evidence="3">Protein modification; protein ubiquitination.</text>
</comment>
<evidence type="ECO:0000256" key="5">
    <source>
        <dbReference type="ARBA" id="ARBA00012483"/>
    </source>
</evidence>
<feature type="domain" description="Pex N-terminal" evidence="18">
    <location>
        <begin position="271"/>
        <end position="504"/>
    </location>
</feature>
<accession>A0A346KJY2</accession>
<keyword evidence="12" id="KW-0862">Zinc</keyword>
<dbReference type="PANTHER" id="PTHR23350:SF0">
    <property type="entry name" value="PEROXISOME BIOGENESIS FACTOR 10"/>
    <property type="match status" value="1"/>
</dbReference>
<keyword evidence="11" id="KW-0833">Ubl conjugation pathway</keyword>
<keyword evidence="13" id="KW-0653">Protein transport</keyword>
<keyword evidence="15" id="KW-0472">Membrane</keyword>
<comment type="subcellular location">
    <subcellularLocation>
        <location evidence="2">Peroxisome membrane</location>
        <topology evidence="2">Multi-pass membrane protein</topology>
    </subcellularLocation>
</comment>
<organism evidence="19">
    <name type="scientific">Gossypium hirsutum</name>
    <name type="common">Upland cotton</name>
    <name type="synonym">Gossypium mexicanum</name>
    <dbReference type="NCBI Taxonomy" id="3635"/>
    <lineage>
        <taxon>Eukaryota</taxon>
        <taxon>Viridiplantae</taxon>
        <taxon>Streptophyta</taxon>
        <taxon>Embryophyta</taxon>
        <taxon>Tracheophyta</taxon>
        <taxon>Spermatophyta</taxon>
        <taxon>Magnoliopsida</taxon>
        <taxon>eudicotyledons</taxon>
        <taxon>Gunneridae</taxon>
        <taxon>Pentapetalae</taxon>
        <taxon>rosids</taxon>
        <taxon>malvids</taxon>
        <taxon>Malvales</taxon>
        <taxon>Malvaceae</taxon>
        <taxon>Malvoideae</taxon>
        <taxon>Gossypium</taxon>
    </lineage>
</organism>
<evidence type="ECO:0000256" key="14">
    <source>
        <dbReference type="ARBA" id="ARBA00022989"/>
    </source>
</evidence>
<evidence type="ECO:0000256" key="3">
    <source>
        <dbReference type="ARBA" id="ARBA00004906"/>
    </source>
</evidence>
<evidence type="ECO:0000256" key="10">
    <source>
        <dbReference type="ARBA" id="ARBA00022771"/>
    </source>
</evidence>
<evidence type="ECO:0000256" key="11">
    <source>
        <dbReference type="ARBA" id="ARBA00022786"/>
    </source>
</evidence>
<evidence type="ECO:0000256" key="8">
    <source>
        <dbReference type="ARBA" id="ARBA00022692"/>
    </source>
</evidence>
<dbReference type="Pfam" id="PF04757">
    <property type="entry name" value="Pex2_Pex12"/>
    <property type="match status" value="1"/>
</dbReference>
<reference evidence="19" key="1">
    <citation type="submission" date="2017-10" db="EMBL/GenBank/DDBJ databases">
        <authorList>
            <person name="Banno H."/>
            <person name="Chua N.-H."/>
        </authorList>
    </citation>
    <scope>NUCLEOTIDE SEQUENCE</scope>
</reference>
<dbReference type="GO" id="GO:0061630">
    <property type="term" value="F:ubiquitin protein ligase activity"/>
    <property type="evidence" value="ECO:0007669"/>
    <property type="project" value="UniProtKB-EC"/>
</dbReference>
<name>A0A346KJY2_GOSHI</name>
<dbReference type="PANTHER" id="PTHR23350">
    <property type="entry name" value="PEROXISOME ASSEMBLY PROTEIN 10"/>
    <property type="match status" value="1"/>
</dbReference>
<evidence type="ECO:0000256" key="17">
    <source>
        <dbReference type="SAM" id="MobiDB-lite"/>
    </source>
</evidence>
<dbReference type="InterPro" id="IPR025654">
    <property type="entry name" value="PEX2/10"/>
</dbReference>
<evidence type="ECO:0000256" key="1">
    <source>
        <dbReference type="ARBA" id="ARBA00000900"/>
    </source>
</evidence>
<dbReference type="GO" id="GO:0008270">
    <property type="term" value="F:zinc ion binding"/>
    <property type="evidence" value="ECO:0007669"/>
    <property type="project" value="UniProtKB-KW"/>
</dbReference>
<dbReference type="GO" id="GO:0005778">
    <property type="term" value="C:peroxisomal membrane"/>
    <property type="evidence" value="ECO:0007669"/>
    <property type="project" value="UniProtKB-SubCell"/>
</dbReference>
<evidence type="ECO:0000256" key="2">
    <source>
        <dbReference type="ARBA" id="ARBA00004585"/>
    </source>
</evidence>
<dbReference type="EMBL" id="MG431370">
    <property type="protein sequence ID" value="AXP84150.1"/>
    <property type="molecule type" value="Genomic_DNA"/>
</dbReference>
<evidence type="ECO:0000256" key="13">
    <source>
        <dbReference type="ARBA" id="ARBA00022927"/>
    </source>
</evidence>
<protein>
    <recommendedName>
        <fullName evidence="5">RING-type E3 ubiquitin transferase</fullName>
        <ecNumber evidence="5">2.3.2.27</ecNumber>
    </recommendedName>
</protein>
<evidence type="ECO:0000256" key="7">
    <source>
        <dbReference type="ARBA" id="ARBA00022679"/>
    </source>
</evidence>
<comment type="catalytic activity">
    <reaction evidence="1">
        <text>S-ubiquitinyl-[E2 ubiquitin-conjugating enzyme]-L-cysteine + [acceptor protein]-L-lysine = [E2 ubiquitin-conjugating enzyme]-L-cysteine + N(6)-ubiquitinyl-[acceptor protein]-L-lysine.</text>
        <dbReference type="EC" id="2.3.2.27"/>
    </reaction>
</comment>
<dbReference type="InterPro" id="IPR006845">
    <property type="entry name" value="Pex_N"/>
</dbReference>
<keyword evidence="14" id="KW-1133">Transmembrane helix</keyword>
<proteinExistence type="inferred from homology"/>
<evidence type="ECO:0000256" key="15">
    <source>
        <dbReference type="ARBA" id="ARBA00023136"/>
    </source>
</evidence>
<keyword evidence="9" id="KW-0479">Metal-binding</keyword>
<evidence type="ECO:0000256" key="9">
    <source>
        <dbReference type="ARBA" id="ARBA00022723"/>
    </source>
</evidence>
<feature type="compositionally biased region" description="Low complexity" evidence="17">
    <location>
        <begin position="227"/>
        <end position="246"/>
    </location>
</feature>
<comment type="similarity">
    <text evidence="4">Belongs to the pex2/pex10/pex12 family.</text>
</comment>
<gene>
    <name evidence="19" type="ORF">Gohir.A07G020300</name>
</gene>
<keyword evidence="6" id="KW-0813">Transport</keyword>
<keyword evidence="7" id="KW-0808">Transferase</keyword>
<evidence type="ECO:0000256" key="12">
    <source>
        <dbReference type="ARBA" id="ARBA00022833"/>
    </source>
</evidence>
<evidence type="ECO:0000313" key="19">
    <source>
        <dbReference type="EMBL" id="AXP84150.1"/>
    </source>
</evidence>
<keyword evidence="16" id="KW-0576">Peroxisome</keyword>
<evidence type="ECO:0000256" key="6">
    <source>
        <dbReference type="ARBA" id="ARBA00022448"/>
    </source>
</evidence>
<keyword evidence="10" id="KW-0863">Zinc-finger</keyword>
<dbReference type="AlphaFoldDB" id="A0A346KJY2"/>
<keyword evidence="8" id="KW-0812">Transmembrane</keyword>
<evidence type="ECO:0000256" key="4">
    <source>
        <dbReference type="ARBA" id="ARBA00008704"/>
    </source>
</evidence>
<evidence type="ECO:0000256" key="16">
    <source>
        <dbReference type="ARBA" id="ARBA00023140"/>
    </source>
</evidence>